<dbReference type="EMBL" id="CP036268">
    <property type="protein sequence ID" value="QDT38218.1"/>
    <property type="molecule type" value="Genomic_DNA"/>
</dbReference>
<comment type="similarity">
    <text evidence="2">Belongs to the GTP cyclohydrolase IV family.</text>
</comment>
<dbReference type="RefSeq" id="WP_145364288.1">
    <property type="nucleotide sequence ID" value="NZ_CP036268.1"/>
</dbReference>
<evidence type="ECO:0000313" key="3">
    <source>
        <dbReference type="EMBL" id="QDT38218.1"/>
    </source>
</evidence>
<dbReference type="PANTHER" id="PTHR36445:SF1">
    <property type="entry name" value="GTP CYCLOHYDROLASE MPTA"/>
    <property type="match status" value="1"/>
</dbReference>
<dbReference type="OrthoDB" id="239637at2"/>
<evidence type="ECO:0000313" key="4">
    <source>
        <dbReference type="Proteomes" id="UP000317318"/>
    </source>
</evidence>
<proteinExistence type="inferred from homology"/>
<feature type="site" description="May be catalytically important" evidence="2">
    <location>
        <position position="177"/>
    </location>
</feature>
<dbReference type="Proteomes" id="UP000317318">
    <property type="component" value="Chromosome"/>
</dbReference>
<organism evidence="3 4">
    <name type="scientific">Stratiformator vulcanicus</name>
    <dbReference type="NCBI Taxonomy" id="2527980"/>
    <lineage>
        <taxon>Bacteria</taxon>
        <taxon>Pseudomonadati</taxon>
        <taxon>Planctomycetota</taxon>
        <taxon>Planctomycetia</taxon>
        <taxon>Planctomycetales</taxon>
        <taxon>Planctomycetaceae</taxon>
        <taxon>Stratiformator</taxon>
    </lineage>
</organism>
<dbReference type="PANTHER" id="PTHR36445">
    <property type="entry name" value="GTP CYCLOHYDROLASE MPTA"/>
    <property type="match status" value="1"/>
</dbReference>
<dbReference type="KEGG" id="svp:Pan189_26080"/>
<dbReference type="HAMAP" id="MF_01527_B">
    <property type="entry name" value="GTP_cyclohydrol_B"/>
    <property type="match status" value="1"/>
</dbReference>
<reference evidence="3 4" key="1">
    <citation type="submission" date="2019-02" db="EMBL/GenBank/DDBJ databases">
        <title>Deep-cultivation of Planctomycetes and their phenomic and genomic characterization uncovers novel biology.</title>
        <authorList>
            <person name="Wiegand S."/>
            <person name="Jogler M."/>
            <person name="Boedeker C."/>
            <person name="Pinto D."/>
            <person name="Vollmers J."/>
            <person name="Rivas-Marin E."/>
            <person name="Kohn T."/>
            <person name="Peeters S.H."/>
            <person name="Heuer A."/>
            <person name="Rast P."/>
            <person name="Oberbeckmann S."/>
            <person name="Bunk B."/>
            <person name="Jeske O."/>
            <person name="Meyerdierks A."/>
            <person name="Storesund J.E."/>
            <person name="Kallscheuer N."/>
            <person name="Luecker S."/>
            <person name="Lage O.M."/>
            <person name="Pohl T."/>
            <person name="Merkel B.J."/>
            <person name="Hornburger P."/>
            <person name="Mueller R.-W."/>
            <person name="Bruemmer F."/>
            <person name="Labrenz M."/>
            <person name="Spormann A.M."/>
            <person name="Op den Camp H."/>
            <person name="Overmann J."/>
            <person name="Amann R."/>
            <person name="Jetten M.S.M."/>
            <person name="Mascher T."/>
            <person name="Medema M.H."/>
            <person name="Devos D.P."/>
            <person name="Kaster A.-K."/>
            <person name="Ovreas L."/>
            <person name="Rohde M."/>
            <person name="Galperin M.Y."/>
            <person name="Jogler C."/>
        </authorList>
    </citation>
    <scope>NUCLEOTIDE SEQUENCE [LARGE SCALE GENOMIC DNA]</scope>
    <source>
        <strain evidence="3 4">Pan189</strain>
    </source>
</reference>
<dbReference type="NCBIfam" id="NF010200">
    <property type="entry name" value="PRK13674.1-1"/>
    <property type="match status" value="1"/>
</dbReference>
<comment type="catalytic activity">
    <reaction evidence="2">
        <text>GTP + H2O = 7,8-dihydroneopterin 3'-triphosphate + formate + H(+)</text>
        <dbReference type="Rhea" id="RHEA:17473"/>
        <dbReference type="ChEBI" id="CHEBI:15377"/>
        <dbReference type="ChEBI" id="CHEBI:15378"/>
        <dbReference type="ChEBI" id="CHEBI:15740"/>
        <dbReference type="ChEBI" id="CHEBI:37565"/>
        <dbReference type="ChEBI" id="CHEBI:58462"/>
        <dbReference type="EC" id="3.5.4.16"/>
    </reaction>
</comment>
<evidence type="ECO:0000256" key="1">
    <source>
        <dbReference type="ARBA" id="ARBA00022801"/>
    </source>
</evidence>
<accession>A0A517R2W8</accession>
<evidence type="ECO:0000256" key="2">
    <source>
        <dbReference type="HAMAP-Rule" id="MF_01527"/>
    </source>
</evidence>
<dbReference type="GO" id="GO:0046654">
    <property type="term" value="P:tetrahydrofolate biosynthetic process"/>
    <property type="evidence" value="ECO:0007669"/>
    <property type="project" value="UniProtKB-UniRule"/>
</dbReference>
<dbReference type="GO" id="GO:0003934">
    <property type="term" value="F:GTP cyclohydrolase I activity"/>
    <property type="evidence" value="ECO:0007669"/>
    <property type="project" value="UniProtKB-UniRule"/>
</dbReference>
<dbReference type="Gene3D" id="3.10.270.10">
    <property type="entry name" value="Urate Oxidase"/>
    <property type="match status" value="1"/>
</dbReference>
<gene>
    <name evidence="2 3" type="primary">folE2</name>
    <name evidence="3" type="ORF">Pan189_26080</name>
</gene>
<dbReference type="UniPathway" id="UPA00848">
    <property type="reaction ID" value="UER00151"/>
</dbReference>
<comment type="pathway">
    <text evidence="2">Cofactor biosynthesis; 7,8-dihydroneopterin triphosphate biosynthesis; 7,8-dihydroneopterin triphosphate from GTP: step 1/1.</text>
</comment>
<dbReference type="InterPro" id="IPR022838">
    <property type="entry name" value="GTP_cyclohydrolase_FolE2"/>
</dbReference>
<keyword evidence="4" id="KW-1185">Reference proteome</keyword>
<dbReference type="Pfam" id="PF02649">
    <property type="entry name" value="GCHY-1"/>
    <property type="match status" value="1"/>
</dbReference>
<name>A0A517R2W8_9PLAN</name>
<dbReference type="EC" id="3.5.4.16" evidence="2"/>
<protein>
    <recommendedName>
        <fullName evidence="2">GTP cyclohydrolase FolE2</fullName>
        <ecNumber evidence="2">3.5.4.16</ecNumber>
    </recommendedName>
</protein>
<sequence>MSELISDALRLSGSAFQSPSTFASSVLPDIAEDSVAAVPGMLERVGMSAVEVLLQVPAANDTSLTLPGKADAFVSLDDESAKGIHMSRLFLGLQERLDCEHWTPDAMGGTLQIFLERHEKISRSASLAVQFELPVRRNALLTEHSGWRHYPVRSESFSTEGKTRHWLTVKLTYSSTCPCSAALSRQLIQQAFHEEFEGRSAVSVDEVSSYLGTQRAIRGLPHAQRSTAEVTVELDDSQSEYPTLELIDRLEDALKTPVQTAVKRADEQEFARLNADNLMFCEDAARILASELRTIDYVADFKVRVEHLESLHPHDAVAIITAGREGGLRP</sequence>
<keyword evidence="1 2" id="KW-0378">Hydrolase</keyword>
<dbReference type="AlphaFoldDB" id="A0A517R2W8"/>
<comment type="function">
    <text evidence="2">Converts GTP to 7,8-dihydroneopterin triphosphate.</text>
</comment>
<dbReference type="InterPro" id="IPR003801">
    <property type="entry name" value="GTP_cyclohydrolase_FolE2/MptA"/>
</dbReference>